<gene>
    <name evidence="1" type="ORF">SAMN05192570_1537</name>
</gene>
<dbReference type="Proteomes" id="UP000198788">
    <property type="component" value="Unassembled WGS sequence"/>
</dbReference>
<dbReference type="OrthoDB" id="1654944at2"/>
<evidence type="ECO:0008006" key="3">
    <source>
        <dbReference type="Google" id="ProtNLM"/>
    </source>
</evidence>
<protein>
    <recommendedName>
        <fullName evidence="3">5' nucleotidase, deoxy (Pyrimidine), type C protein (NT5C)</fullName>
    </recommendedName>
</protein>
<keyword evidence="2" id="KW-1185">Reference proteome</keyword>
<name>A0A1I6Q3W5_9CAUL</name>
<dbReference type="SUPFAM" id="SSF56784">
    <property type="entry name" value="HAD-like"/>
    <property type="match status" value="1"/>
</dbReference>
<organism evidence="1 2">
    <name type="scientific">Brevundimonas viscosa</name>
    <dbReference type="NCBI Taxonomy" id="871741"/>
    <lineage>
        <taxon>Bacteria</taxon>
        <taxon>Pseudomonadati</taxon>
        <taxon>Pseudomonadota</taxon>
        <taxon>Alphaproteobacteria</taxon>
        <taxon>Caulobacterales</taxon>
        <taxon>Caulobacteraceae</taxon>
        <taxon>Brevundimonas</taxon>
    </lineage>
</organism>
<dbReference type="Gene3D" id="1.10.40.40">
    <property type="entry name" value="Deoxyribonucleotidase, domain 2"/>
    <property type="match status" value="1"/>
</dbReference>
<dbReference type="InterPro" id="IPR036412">
    <property type="entry name" value="HAD-like_sf"/>
</dbReference>
<sequence length="171" mass="19057">MSKSPRPRPRIYLDCDGVLADFERGAAEVLGMPPRAFEARFGLRAFWARLGSAEDFFGRLELLPDAMDLYAAVRHREPVILTGLPRGGWAEAQKRRWAGRHFPGVEVITTRAALKREHCHPGDALVDDTVKFRHLWEQEGGVFITHTSAAGSIAELRRLGFLEPAAEAEPA</sequence>
<evidence type="ECO:0000313" key="2">
    <source>
        <dbReference type="Proteomes" id="UP000198788"/>
    </source>
</evidence>
<dbReference type="Gene3D" id="3.40.50.1000">
    <property type="entry name" value="HAD superfamily/HAD-like"/>
    <property type="match status" value="1"/>
</dbReference>
<reference evidence="2" key="1">
    <citation type="submission" date="2016-10" db="EMBL/GenBank/DDBJ databases">
        <authorList>
            <person name="Varghese N."/>
            <person name="Submissions S."/>
        </authorList>
    </citation>
    <scope>NUCLEOTIDE SEQUENCE [LARGE SCALE GENOMIC DNA]</scope>
    <source>
        <strain evidence="2">CGMCC 1.10683</strain>
    </source>
</reference>
<accession>A0A1I6Q3W5</accession>
<dbReference type="InterPro" id="IPR023214">
    <property type="entry name" value="HAD_sf"/>
</dbReference>
<evidence type="ECO:0000313" key="1">
    <source>
        <dbReference type="EMBL" id="SFS47112.1"/>
    </source>
</evidence>
<dbReference type="EMBL" id="FOZV01000002">
    <property type="protein sequence ID" value="SFS47112.1"/>
    <property type="molecule type" value="Genomic_DNA"/>
</dbReference>
<dbReference type="RefSeq" id="WP_092308421.1">
    <property type="nucleotide sequence ID" value="NZ_FOZV01000002.1"/>
</dbReference>
<dbReference type="AlphaFoldDB" id="A0A1I6Q3W5"/>
<proteinExistence type="predicted"/>
<dbReference type="STRING" id="871741.SAMN05192570_1537"/>